<evidence type="ECO:0000313" key="2">
    <source>
        <dbReference type="EMBL" id="VFA98703.1"/>
    </source>
</evidence>
<dbReference type="SUPFAM" id="SSF47240">
    <property type="entry name" value="Ferritin-like"/>
    <property type="match status" value="1"/>
</dbReference>
<dbReference type="InterPro" id="IPR012347">
    <property type="entry name" value="Ferritin-like"/>
</dbReference>
<organism evidence="2 3">
    <name type="scientific">Nocardia cyriacigeorgica</name>
    <dbReference type="NCBI Taxonomy" id="135487"/>
    <lineage>
        <taxon>Bacteria</taxon>
        <taxon>Bacillati</taxon>
        <taxon>Actinomycetota</taxon>
        <taxon>Actinomycetes</taxon>
        <taxon>Mycobacteriales</taxon>
        <taxon>Nocardiaceae</taxon>
        <taxon>Nocardia</taxon>
    </lineage>
</organism>
<dbReference type="Proteomes" id="UP000290439">
    <property type="component" value="Chromosome"/>
</dbReference>
<dbReference type="CDD" id="cd00657">
    <property type="entry name" value="Ferritin_like"/>
    <property type="match status" value="1"/>
</dbReference>
<dbReference type="Pfam" id="PF14530">
    <property type="entry name" value="DUF4439"/>
    <property type="match status" value="1"/>
</dbReference>
<dbReference type="Gene3D" id="1.20.1260.10">
    <property type="match status" value="1"/>
</dbReference>
<name>A0A4V6ICF3_9NOCA</name>
<evidence type="ECO:0000313" key="3">
    <source>
        <dbReference type="Proteomes" id="UP000290439"/>
    </source>
</evidence>
<reference evidence="2 3" key="1">
    <citation type="submission" date="2019-02" db="EMBL/GenBank/DDBJ databases">
        <authorList>
            <consortium name="Pathogen Informatics"/>
        </authorList>
    </citation>
    <scope>NUCLEOTIDE SEQUENCE [LARGE SCALE GENOMIC DNA]</scope>
    <source>
        <strain evidence="2 3">3012STDY6756504</strain>
    </source>
</reference>
<accession>A0A4V6ICF3</accession>
<dbReference type="EMBL" id="LR215973">
    <property type="protein sequence ID" value="VFA98703.1"/>
    <property type="molecule type" value="Genomic_DNA"/>
</dbReference>
<proteinExistence type="predicted"/>
<dbReference type="InterPro" id="IPR029447">
    <property type="entry name" value="DUF4439"/>
</dbReference>
<evidence type="ECO:0000259" key="1">
    <source>
        <dbReference type="Pfam" id="PF14530"/>
    </source>
</evidence>
<protein>
    <recommendedName>
        <fullName evidence="1">DUF4439 domain-containing protein</fullName>
    </recommendedName>
</protein>
<sequence length="144" mass="15237">MTESERRALLDALSAEHAAVYAYGLIAAHASPERGRLVAENTAAHRARRDTTIDAVEAADITAPPPDAAYTMPFPVTDPVAAAQLAATVESDTAVAWRSVVEQGESELTRRMGTDALTECALRLAVWQSILGVSPPTTPFPGQP</sequence>
<gene>
    <name evidence="2" type="ORF">NCTC10797_02479</name>
</gene>
<dbReference type="RefSeq" id="WP_130917227.1">
    <property type="nucleotide sequence ID" value="NZ_JADLPI010000012.1"/>
</dbReference>
<dbReference type="InterPro" id="IPR009078">
    <property type="entry name" value="Ferritin-like_SF"/>
</dbReference>
<feature type="domain" description="DUF4439" evidence="1">
    <location>
        <begin position="8"/>
        <end position="143"/>
    </location>
</feature>
<dbReference type="AlphaFoldDB" id="A0A4V6ICF3"/>